<dbReference type="NCBIfam" id="TIGR01681">
    <property type="entry name" value="HAD-SF-IIIC"/>
    <property type="match status" value="1"/>
</dbReference>
<dbReference type="SFLD" id="SFLDG01131">
    <property type="entry name" value="C1.5.2:_MDP_Like"/>
    <property type="match status" value="1"/>
</dbReference>
<evidence type="ECO:0000256" key="1">
    <source>
        <dbReference type="SAM" id="MobiDB-lite"/>
    </source>
</evidence>
<dbReference type="STRING" id="1141098.A0A1Y2DG86"/>
<evidence type="ECO:0000313" key="2">
    <source>
        <dbReference type="EMBL" id="ORY58239.1"/>
    </source>
</evidence>
<dbReference type="GeneID" id="63772978"/>
<dbReference type="InParanoid" id="A0A1Y2DG86"/>
<dbReference type="InterPro" id="IPR036412">
    <property type="entry name" value="HAD-like_sf"/>
</dbReference>
<dbReference type="EMBL" id="MCFJ01000017">
    <property type="protein sequence ID" value="ORY58239.1"/>
    <property type="molecule type" value="Genomic_DNA"/>
</dbReference>
<evidence type="ECO:0000313" key="3">
    <source>
        <dbReference type="Proteomes" id="UP000193689"/>
    </source>
</evidence>
<name>A0A1Y2DG86_9PEZI</name>
<dbReference type="AlphaFoldDB" id="A0A1Y2DG86"/>
<dbReference type="PANTHER" id="PTHR17901">
    <property type="entry name" value="MAGNESIUM-DEPENDENT PHOSPHATASE 1 MDP1"/>
    <property type="match status" value="1"/>
</dbReference>
<feature type="compositionally biased region" description="Low complexity" evidence="1">
    <location>
        <begin position="10"/>
        <end position="29"/>
    </location>
</feature>
<dbReference type="PANTHER" id="PTHR17901:SF14">
    <property type="entry name" value="MAGNESIUM-DEPENDENT PHOSPHATASE 1"/>
    <property type="match status" value="1"/>
</dbReference>
<accession>A0A1Y2DG86</accession>
<dbReference type="Gene3D" id="3.40.50.1000">
    <property type="entry name" value="HAD superfamily/HAD-like"/>
    <property type="match status" value="1"/>
</dbReference>
<organism evidence="2 3">
    <name type="scientific">Pseudomassariella vexata</name>
    <dbReference type="NCBI Taxonomy" id="1141098"/>
    <lineage>
        <taxon>Eukaryota</taxon>
        <taxon>Fungi</taxon>
        <taxon>Dikarya</taxon>
        <taxon>Ascomycota</taxon>
        <taxon>Pezizomycotina</taxon>
        <taxon>Sordariomycetes</taxon>
        <taxon>Xylariomycetidae</taxon>
        <taxon>Amphisphaeriales</taxon>
        <taxon>Pseudomassariaceae</taxon>
        <taxon>Pseudomassariella</taxon>
    </lineage>
</organism>
<proteinExistence type="predicted"/>
<dbReference type="InterPro" id="IPR010033">
    <property type="entry name" value="HAD_SF_ppase_IIIC"/>
</dbReference>
<reference evidence="2 3" key="1">
    <citation type="submission" date="2016-07" db="EMBL/GenBank/DDBJ databases">
        <title>Pervasive Adenine N6-methylation of Active Genes in Fungi.</title>
        <authorList>
            <consortium name="DOE Joint Genome Institute"/>
            <person name="Mondo S.J."/>
            <person name="Dannebaum R.O."/>
            <person name="Kuo R.C."/>
            <person name="Labutti K."/>
            <person name="Haridas S."/>
            <person name="Kuo A."/>
            <person name="Salamov A."/>
            <person name="Ahrendt S.R."/>
            <person name="Lipzen A."/>
            <person name="Sullivan W."/>
            <person name="Andreopoulos W.B."/>
            <person name="Clum A."/>
            <person name="Lindquist E."/>
            <person name="Daum C."/>
            <person name="Ramamoorthy G.K."/>
            <person name="Gryganskyi A."/>
            <person name="Culley D."/>
            <person name="Magnuson J.K."/>
            <person name="James T.Y."/>
            <person name="O'Malley M.A."/>
            <person name="Stajich J.E."/>
            <person name="Spatafora J.W."/>
            <person name="Visel A."/>
            <person name="Grigoriev I.V."/>
        </authorList>
    </citation>
    <scope>NUCLEOTIDE SEQUENCE [LARGE SCALE GENOMIC DNA]</scope>
    <source>
        <strain evidence="2 3">CBS 129021</strain>
    </source>
</reference>
<comment type="caution">
    <text evidence="2">The sequence shown here is derived from an EMBL/GenBank/DDBJ whole genome shotgun (WGS) entry which is preliminary data.</text>
</comment>
<dbReference type="InterPro" id="IPR010036">
    <property type="entry name" value="MDP_1_eu_arc"/>
</dbReference>
<dbReference type="GO" id="GO:0003993">
    <property type="term" value="F:acid phosphatase activity"/>
    <property type="evidence" value="ECO:0007669"/>
    <property type="project" value="TreeGrafter"/>
</dbReference>
<keyword evidence="3" id="KW-1185">Reference proteome</keyword>
<dbReference type="SFLD" id="SFLDG01129">
    <property type="entry name" value="C1.5:_HAD__Beta-PGM__Phosphata"/>
    <property type="match status" value="1"/>
</dbReference>
<gene>
    <name evidence="2" type="ORF">BCR38DRAFT_353274</name>
</gene>
<protein>
    <submittedName>
        <fullName evidence="2">Magnesium-dependent phosphatase</fullName>
    </submittedName>
</protein>
<dbReference type="SFLD" id="SFLDS00003">
    <property type="entry name" value="Haloacid_Dehalogenase"/>
    <property type="match status" value="1"/>
</dbReference>
<feature type="region of interest" description="Disordered" evidence="1">
    <location>
        <begin position="1"/>
        <end position="29"/>
    </location>
</feature>
<dbReference type="NCBIfam" id="TIGR01685">
    <property type="entry name" value="MDP-1"/>
    <property type="match status" value="1"/>
</dbReference>
<sequence>MAPRKLSKQSTFNSVASSSTTSSTTQIPSILTDGQPLPTVVVFDLDYTLWPFWVDTHVSGSKLEPNDSASACTDKNGESFALYPDIPSVLHGLSLSGIKLGVASRTTRDDLAKKMLNTLYIPPASKKDGKKKKAWEFFTEVGLEMYPGTKIRHFQALQKRTGVAYPEMLFFDDEPDNRDVETLGVTMRLVRDGVTWHEVEEGIKEWRRRRRL</sequence>
<dbReference type="FunCoup" id="A0A1Y2DG86">
    <property type="interactions" value="184"/>
</dbReference>
<dbReference type="SUPFAM" id="SSF56784">
    <property type="entry name" value="HAD-like"/>
    <property type="match status" value="1"/>
</dbReference>
<dbReference type="RefSeq" id="XP_040711274.1">
    <property type="nucleotide sequence ID" value="XM_040856766.1"/>
</dbReference>
<dbReference type="Proteomes" id="UP000193689">
    <property type="component" value="Unassembled WGS sequence"/>
</dbReference>
<dbReference type="Pfam" id="PF12689">
    <property type="entry name" value="Acid_PPase"/>
    <property type="match status" value="1"/>
</dbReference>
<dbReference type="OrthoDB" id="2865258at2759"/>
<dbReference type="InterPro" id="IPR023214">
    <property type="entry name" value="HAD_sf"/>
</dbReference>